<accession>A0A561PNA7</accession>
<comment type="caution">
    <text evidence="2">The sequence shown here is derived from an EMBL/GenBank/DDBJ whole genome shotgun (WGS) entry which is preliminary data.</text>
</comment>
<reference evidence="2 3" key="1">
    <citation type="submission" date="2019-06" db="EMBL/GenBank/DDBJ databases">
        <title>Sorghum-associated microbial communities from plants grown in Nebraska, USA.</title>
        <authorList>
            <person name="Schachtman D."/>
        </authorList>
    </citation>
    <scope>NUCLEOTIDE SEQUENCE [LARGE SCALE GENOMIC DNA]</scope>
    <source>
        <strain evidence="2 3">1209</strain>
    </source>
</reference>
<keyword evidence="3" id="KW-1185">Reference proteome</keyword>
<dbReference type="SUPFAM" id="SSF52540">
    <property type="entry name" value="P-loop containing nucleoside triphosphate hydrolases"/>
    <property type="match status" value="1"/>
</dbReference>
<evidence type="ECO:0000259" key="1">
    <source>
        <dbReference type="Pfam" id="PF13175"/>
    </source>
</evidence>
<dbReference type="GO" id="GO:0004519">
    <property type="term" value="F:endonuclease activity"/>
    <property type="evidence" value="ECO:0007669"/>
    <property type="project" value="UniProtKB-KW"/>
</dbReference>
<dbReference type="AlphaFoldDB" id="A0A561PNA7"/>
<dbReference type="Gene3D" id="3.40.50.300">
    <property type="entry name" value="P-loop containing nucleotide triphosphate hydrolases"/>
    <property type="match status" value="1"/>
</dbReference>
<gene>
    <name evidence="2" type="ORF">FHW36_10538</name>
</gene>
<keyword evidence="2" id="KW-0540">Nuclease</keyword>
<dbReference type="EMBL" id="VIWO01000005">
    <property type="protein sequence ID" value="TWF39601.1"/>
    <property type="molecule type" value="Genomic_DNA"/>
</dbReference>
<protein>
    <submittedName>
        <fullName evidence="2">Putative ATP-dependent endonuclease of OLD family</fullName>
    </submittedName>
</protein>
<dbReference type="InterPro" id="IPR027417">
    <property type="entry name" value="P-loop_NTPase"/>
</dbReference>
<keyword evidence="2" id="KW-0255">Endonuclease</keyword>
<keyword evidence="2" id="KW-0378">Hydrolase</keyword>
<sequence>MKFSEFKITNFKGIDSLTLNLEKSPEANIFTLVGLNESGKTTILEAIDLFSPLNKELKALEIPGSVIKDPNSMIPISKRDNFNDRVSLAFKLSVDEDDLRKINDYAKEHTEFKKVSPKRDRNYLTYFRHYNFENSKFKDLDSKWSGFEGVLKNGYKTVDIGDISYNHVNTKLATFCRSLIPSILYFPNFLFDFPSRIYLETKENPSPKQQFYIELIQDILYSLDNSTNIKTHLVERIKNKERQSLNRLVQKMAVKVTDVVFEAWSRIFKQQVSATRIVINYASDDEDLAYLEIDIEADDGIYSINERSLGFRWFFIFLLFTQFRPFRKDTPQNVIFLFDEPASNLHPNAQKQLLKSFENLTLNSKIIYATHSHHLINPNWLESTFIVRNEALKFDATDSYNVKQTNISIKTYREFAAAHPHNTAYFQPILDVLDYRPSDLENISNAVFLEGKTDFYVLKYLKEVILKIPGDIALVPSTGSSNLNTLISLYMGWGKEFIILLDSDKEGKSQKTKYIDSFGIIVEQRIFTLDDIDAFWKKHGIEKLFDPSELLLIQQKSFPDTTRYDKTNFHRTIQELLINKIEVPLSVQTMNNFRRLISFLTEKVRDGN</sequence>
<dbReference type="Proteomes" id="UP000320811">
    <property type="component" value="Unassembled WGS sequence"/>
</dbReference>
<evidence type="ECO:0000313" key="2">
    <source>
        <dbReference type="EMBL" id="TWF39601.1"/>
    </source>
</evidence>
<evidence type="ECO:0000313" key="3">
    <source>
        <dbReference type="Proteomes" id="UP000320811"/>
    </source>
</evidence>
<dbReference type="OrthoDB" id="9810873at2"/>
<dbReference type="Pfam" id="PF13175">
    <property type="entry name" value="AAA_15"/>
    <property type="match status" value="1"/>
</dbReference>
<dbReference type="InterPro" id="IPR051396">
    <property type="entry name" value="Bact_Antivir_Def_Nuclease"/>
</dbReference>
<dbReference type="PANTHER" id="PTHR43581:SF4">
    <property type="entry name" value="ATP_GTP PHOSPHATASE"/>
    <property type="match status" value="1"/>
</dbReference>
<proteinExistence type="predicted"/>
<organism evidence="2 3">
    <name type="scientific">Chitinophaga polysaccharea</name>
    <dbReference type="NCBI Taxonomy" id="1293035"/>
    <lineage>
        <taxon>Bacteria</taxon>
        <taxon>Pseudomonadati</taxon>
        <taxon>Bacteroidota</taxon>
        <taxon>Chitinophagia</taxon>
        <taxon>Chitinophagales</taxon>
        <taxon>Chitinophagaceae</taxon>
        <taxon>Chitinophaga</taxon>
    </lineage>
</organism>
<dbReference type="PANTHER" id="PTHR43581">
    <property type="entry name" value="ATP/GTP PHOSPHATASE"/>
    <property type="match status" value="1"/>
</dbReference>
<name>A0A561PNA7_9BACT</name>
<feature type="domain" description="Endonuclease GajA/Old nuclease/RecF-like AAA" evidence="1">
    <location>
        <begin position="1"/>
        <end position="376"/>
    </location>
</feature>
<dbReference type="InterPro" id="IPR041685">
    <property type="entry name" value="AAA_GajA/Old/RecF-like"/>
</dbReference>
<dbReference type="RefSeq" id="WP_145670800.1">
    <property type="nucleotide sequence ID" value="NZ_VIWO01000005.1"/>
</dbReference>